<dbReference type="RefSeq" id="WP_135759261.1">
    <property type="nucleotide sequence ID" value="NZ_RQHW01000013.1"/>
</dbReference>
<dbReference type="InterPro" id="IPR003010">
    <property type="entry name" value="C-N_Hydrolase"/>
</dbReference>
<dbReference type="OrthoDB" id="6930495at2"/>
<reference evidence="3" key="1">
    <citation type="journal article" date="2019" name="PLoS Negl. Trop. Dis.">
        <title>Revisiting the worldwide diversity of Leptospira species in the environment.</title>
        <authorList>
            <person name="Vincent A.T."/>
            <person name="Schiettekatte O."/>
            <person name="Bourhy P."/>
            <person name="Veyrier F.J."/>
            <person name="Picardeau M."/>
        </authorList>
    </citation>
    <scope>NUCLEOTIDE SEQUENCE [LARGE SCALE GENOMIC DNA]</scope>
    <source>
        <strain evidence="3">201300427</strain>
    </source>
</reference>
<sequence length="378" mass="42915">MKFFHCFPILLIFVSCNKTELSWEKLSKTQIEPSIEIQIEGKPQKGYLVGIEPYLSEESYSSEEAFYQTLKTYLDYAKKEEVLSTERSVVIFPEYIGTWLIAAGEDQSLFQKETVEDAMEVVVTKNLGRFLWSYLFSNNVSSEPLKETLFRMKAWQIAYTYQSVFSRLAKEYRIGIVAGSVILPEPKVIEGKITVTDGPLQNVSFYFRPDGEVEDKITRKSFPIDEEQTFLSSFPMEENPVITTPIGSLSILICADSWFPEAYSNAKSQSAEILAVPSLVAPADSWDKKWNGYNGYANPKDVSKSDLGNLTEWQAWKKYSLLGRGSKQNFKTGMNVFFRGKVWDITATGDAFLLSKGNSVSVKRKSKDHYGRIYAIAL</sequence>
<protein>
    <submittedName>
        <fullName evidence="3">Carbon-nitrogen hydrolase family protein</fullName>
    </submittedName>
</protein>
<dbReference type="Gene3D" id="3.60.110.10">
    <property type="entry name" value="Carbon-nitrogen hydrolase"/>
    <property type="match status" value="1"/>
</dbReference>
<proteinExistence type="predicted"/>
<dbReference type="Pfam" id="PF00795">
    <property type="entry name" value="CN_hydrolase"/>
    <property type="match status" value="1"/>
</dbReference>
<evidence type="ECO:0000259" key="2">
    <source>
        <dbReference type="PROSITE" id="PS50263"/>
    </source>
</evidence>
<dbReference type="EMBL" id="RQHW01000013">
    <property type="protein sequence ID" value="TGN20397.1"/>
    <property type="molecule type" value="Genomic_DNA"/>
</dbReference>
<dbReference type="Proteomes" id="UP000298058">
    <property type="component" value="Unassembled WGS sequence"/>
</dbReference>
<dbReference type="PANTHER" id="PTHR43674">
    <property type="entry name" value="NITRILASE C965.09-RELATED"/>
    <property type="match status" value="1"/>
</dbReference>
<accession>A0A4R9M3U4</accession>
<dbReference type="PROSITE" id="PS50263">
    <property type="entry name" value="CN_HYDROLASE"/>
    <property type="match status" value="1"/>
</dbReference>
<evidence type="ECO:0000256" key="1">
    <source>
        <dbReference type="ARBA" id="ARBA00022801"/>
    </source>
</evidence>
<dbReference type="InterPro" id="IPR036526">
    <property type="entry name" value="C-N_Hydrolase_sf"/>
</dbReference>
<gene>
    <name evidence="3" type="ORF">EHS15_04075</name>
</gene>
<name>A0A4R9M3U4_9LEPT</name>
<dbReference type="SUPFAM" id="SSF56317">
    <property type="entry name" value="Carbon-nitrogen hydrolase"/>
    <property type="match status" value="1"/>
</dbReference>
<dbReference type="InterPro" id="IPR050345">
    <property type="entry name" value="Aliph_Amidase/BUP"/>
</dbReference>
<keyword evidence="4" id="KW-1185">Reference proteome</keyword>
<comment type="caution">
    <text evidence="3">The sequence shown here is derived from an EMBL/GenBank/DDBJ whole genome shotgun (WGS) entry which is preliminary data.</text>
</comment>
<dbReference type="AlphaFoldDB" id="A0A4R9M3U4"/>
<feature type="domain" description="CN hydrolase" evidence="2">
    <location>
        <begin position="51"/>
        <end position="378"/>
    </location>
</feature>
<organism evidence="3 4">
    <name type="scientific">Leptospira idonii</name>
    <dbReference type="NCBI Taxonomy" id="1193500"/>
    <lineage>
        <taxon>Bacteria</taxon>
        <taxon>Pseudomonadati</taxon>
        <taxon>Spirochaetota</taxon>
        <taxon>Spirochaetia</taxon>
        <taxon>Leptospirales</taxon>
        <taxon>Leptospiraceae</taxon>
        <taxon>Leptospira</taxon>
    </lineage>
</organism>
<dbReference type="GO" id="GO:0016811">
    <property type="term" value="F:hydrolase activity, acting on carbon-nitrogen (but not peptide) bonds, in linear amides"/>
    <property type="evidence" value="ECO:0007669"/>
    <property type="project" value="TreeGrafter"/>
</dbReference>
<evidence type="ECO:0000313" key="3">
    <source>
        <dbReference type="EMBL" id="TGN20397.1"/>
    </source>
</evidence>
<dbReference type="PANTHER" id="PTHR43674:SF13">
    <property type="entry name" value="CN HYDROLASE DOMAIN-CONTAINING PROTEIN"/>
    <property type="match status" value="1"/>
</dbReference>
<keyword evidence="1 3" id="KW-0378">Hydrolase</keyword>
<evidence type="ECO:0000313" key="4">
    <source>
        <dbReference type="Proteomes" id="UP000298058"/>
    </source>
</evidence>
<dbReference type="PROSITE" id="PS51257">
    <property type="entry name" value="PROKAR_LIPOPROTEIN"/>
    <property type="match status" value="1"/>
</dbReference>